<dbReference type="SUPFAM" id="SSF52799">
    <property type="entry name" value="(Phosphotyrosine protein) phosphatases II"/>
    <property type="match status" value="1"/>
</dbReference>
<proteinExistence type="predicted"/>
<protein>
    <submittedName>
        <fullName evidence="3">Uncharacterized protein</fullName>
    </submittedName>
</protein>
<dbReference type="PANTHER" id="PTHR19134:SF553">
    <property type="entry name" value="TYROSINE-PROTEIN PHOSPHATASE 10D-RELATED"/>
    <property type="match status" value="1"/>
</dbReference>
<dbReference type="PROSITE" id="PS50055">
    <property type="entry name" value="TYR_PHOSPHATASE_PTP"/>
    <property type="match status" value="1"/>
</dbReference>
<evidence type="ECO:0000259" key="1">
    <source>
        <dbReference type="PROSITE" id="PS50055"/>
    </source>
</evidence>
<dbReference type="InterPro" id="IPR050348">
    <property type="entry name" value="Protein-Tyr_Phosphatase"/>
</dbReference>
<organism evidence="3 4">
    <name type="scientific">Paralvinella palmiformis</name>
    <dbReference type="NCBI Taxonomy" id="53620"/>
    <lineage>
        <taxon>Eukaryota</taxon>
        <taxon>Metazoa</taxon>
        <taxon>Spiralia</taxon>
        <taxon>Lophotrochozoa</taxon>
        <taxon>Annelida</taxon>
        <taxon>Polychaeta</taxon>
        <taxon>Sedentaria</taxon>
        <taxon>Canalipalpata</taxon>
        <taxon>Terebellida</taxon>
        <taxon>Terebelliformia</taxon>
        <taxon>Alvinellidae</taxon>
        <taxon>Paralvinella</taxon>
    </lineage>
</organism>
<feature type="domain" description="Tyrosine specific protein phosphatases" evidence="2">
    <location>
        <begin position="121"/>
        <end position="157"/>
    </location>
</feature>
<dbReference type="PROSITE" id="PS00383">
    <property type="entry name" value="TYR_PHOSPHATASE_1"/>
    <property type="match status" value="1"/>
</dbReference>
<dbReference type="PANTHER" id="PTHR19134">
    <property type="entry name" value="RECEPTOR-TYPE TYROSINE-PROTEIN PHOSPHATASE"/>
    <property type="match status" value="1"/>
</dbReference>
<keyword evidence="4" id="KW-1185">Reference proteome</keyword>
<dbReference type="PROSITE" id="PS50056">
    <property type="entry name" value="TYR_PHOSPHATASE_2"/>
    <property type="match status" value="1"/>
</dbReference>
<dbReference type="EMBL" id="JAODUP010000261">
    <property type="protein sequence ID" value="KAK2154672.1"/>
    <property type="molecule type" value="Genomic_DNA"/>
</dbReference>
<dbReference type="Gene3D" id="3.90.190.10">
    <property type="entry name" value="Protein tyrosine phosphatase superfamily"/>
    <property type="match status" value="1"/>
</dbReference>
<dbReference type="Proteomes" id="UP001208570">
    <property type="component" value="Unassembled WGS sequence"/>
</dbReference>
<evidence type="ECO:0000313" key="4">
    <source>
        <dbReference type="Proteomes" id="UP001208570"/>
    </source>
</evidence>
<feature type="domain" description="Tyrosine-protein phosphatase" evidence="1">
    <location>
        <begin position="1"/>
        <end position="171"/>
    </location>
</feature>
<comment type="caution">
    <text evidence="3">The sequence shown here is derived from an EMBL/GenBank/DDBJ whole genome shotgun (WGS) entry which is preliminary data.</text>
</comment>
<reference evidence="3" key="1">
    <citation type="journal article" date="2023" name="Mol. Biol. Evol.">
        <title>Third-Generation Sequencing Reveals the Adaptive Role of the Epigenome in Three Deep-Sea Polychaetes.</title>
        <authorList>
            <person name="Perez M."/>
            <person name="Aroh O."/>
            <person name="Sun Y."/>
            <person name="Lan Y."/>
            <person name="Juniper S.K."/>
            <person name="Young C.R."/>
            <person name="Angers B."/>
            <person name="Qian P.Y."/>
        </authorList>
    </citation>
    <scope>NUCLEOTIDE SEQUENCE</scope>
    <source>
        <strain evidence="3">P08H-3</strain>
    </source>
</reference>
<dbReference type="InterPro" id="IPR016130">
    <property type="entry name" value="Tyr_Pase_AS"/>
</dbReference>
<dbReference type="SMART" id="SM00404">
    <property type="entry name" value="PTPc_motif"/>
    <property type="match status" value="1"/>
</dbReference>
<evidence type="ECO:0000313" key="3">
    <source>
        <dbReference type="EMBL" id="KAK2154672.1"/>
    </source>
</evidence>
<evidence type="ECO:0000259" key="2">
    <source>
        <dbReference type="PROSITE" id="PS50056"/>
    </source>
</evidence>
<dbReference type="InterPro" id="IPR029021">
    <property type="entry name" value="Prot-tyrosine_phosphatase-like"/>
</dbReference>
<dbReference type="InterPro" id="IPR003595">
    <property type="entry name" value="Tyr_Pase_cat"/>
</dbReference>
<gene>
    <name evidence="3" type="ORF">LSH36_261g03003</name>
</gene>
<name>A0AAD9N2F6_9ANNE</name>
<dbReference type="InterPro" id="IPR000387">
    <property type="entry name" value="Tyr_Pase_dom"/>
</dbReference>
<dbReference type="SMART" id="SM00194">
    <property type="entry name" value="PTPc"/>
    <property type="match status" value="1"/>
</dbReference>
<accession>A0AAD9N2F6</accession>
<dbReference type="InterPro" id="IPR000242">
    <property type="entry name" value="PTP_cat"/>
</dbReference>
<dbReference type="Pfam" id="PF00102">
    <property type="entry name" value="Y_phosphatase"/>
    <property type="match status" value="1"/>
</dbReference>
<dbReference type="PRINTS" id="PR00700">
    <property type="entry name" value="PRTYPHPHTASE"/>
</dbReference>
<dbReference type="AlphaFoldDB" id="A0AAD9N2F6"/>
<dbReference type="GO" id="GO:0004725">
    <property type="term" value="F:protein tyrosine phosphatase activity"/>
    <property type="evidence" value="ECO:0007669"/>
    <property type="project" value="InterPro"/>
</dbReference>
<sequence length="224" mass="26414">MQGYNSIHEFIVSQAPLDTTVDDHWRMIWEYNCLAIVMLTKSIENGRVKCNHYWPYDREPMFYNDLKVQIVRETVDLKHTNPEYIITYMTLSQGEELRLIKHFHYLAWPEDGLPDNPESVIHFTKLVRTFLAYDSPTVVHCSSGIGRSGIFILIDRLFQTITEHDEEQYIFIHKCLVFELECGNNADKELYPETDEGNIYLNIVMGKEESQTDEHIQVRILHEK</sequence>